<evidence type="ECO:0000256" key="1">
    <source>
        <dbReference type="SAM" id="Phobius"/>
    </source>
</evidence>
<proteinExistence type="predicted"/>
<dbReference type="Proteomes" id="UP001162164">
    <property type="component" value="Unassembled WGS sequence"/>
</dbReference>
<evidence type="ECO:0008006" key="4">
    <source>
        <dbReference type="Google" id="ProtNLM"/>
    </source>
</evidence>
<name>A0ABQ9JAP2_9CUCU</name>
<dbReference type="EMBL" id="JAPWTJ010000853">
    <property type="protein sequence ID" value="KAJ8975246.1"/>
    <property type="molecule type" value="Genomic_DNA"/>
</dbReference>
<keyword evidence="1" id="KW-0812">Transmembrane</keyword>
<feature type="transmembrane region" description="Helical" evidence="1">
    <location>
        <begin position="112"/>
        <end position="133"/>
    </location>
</feature>
<keyword evidence="1" id="KW-0472">Membrane</keyword>
<evidence type="ECO:0000313" key="2">
    <source>
        <dbReference type="EMBL" id="KAJ8975246.1"/>
    </source>
</evidence>
<gene>
    <name evidence="2" type="ORF">NQ317_007366</name>
</gene>
<reference evidence="2" key="1">
    <citation type="journal article" date="2023" name="Insect Mol. Biol.">
        <title>Genome sequencing provides insights into the evolution of gene families encoding plant cell wall-degrading enzymes in longhorned beetles.</title>
        <authorList>
            <person name="Shin N.R."/>
            <person name="Okamura Y."/>
            <person name="Kirsch R."/>
            <person name="Pauchet Y."/>
        </authorList>
    </citation>
    <scope>NUCLEOTIDE SEQUENCE</scope>
    <source>
        <strain evidence="2">MMC_N1</strain>
    </source>
</reference>
<feature type="transmembrane region" description="Helical" evidence="1">
    <location>
        <begin position="197"/>
        <end position="215"/>
    </location>
</feature>
<dbReference type="InterPro" id="IPR016719">
    <property type="entry name" value="CAMLG"/>
</dbReference>
<evidence type="ECO:0000313" key="3">
    <source>
        <dbReference type="Proteomes" id="UP001162164"/>
    </source>
</evidence>
<organism evidence="2 3">
    <name type="scientific">Molorchus minor</name>
    <dbReference type="NCBI Taxonomy" id="1323400"/>
    <lineage>
        <taxon>Eukaryota</taxon>
        <taxon>Metazoa</taxon>
        <taxon>Ecdysozoa</taxon>
        <taxon>Arthropoda</taxon>
        <taxon>Hexapoda</taxon>
        <taxon>Insecta</taxon>
        <taxon>Pterygota</taxon>
        <taxon>Neoptera</taxon>
        <taxon>Endopterygota</taxon>
        <taxon>Coleoptera</taxon>
        <taxon>Polyphaga</taxon>
        <taxon>Cucujiformia</taxon>
        <taxon>Chrysomeloidea</taxon>
        <taxon>Cerambycidae</taxon>
        <taxon>Lamiinae</taxon>
        <taxon>Monochamini</taxon>
        <taxon>Molorchus</taxon>
    </lineage>
</organism>
<keyword evidence="1" id="KW-1133">Transmembrane helix</keyword>
<keyword evidence="3" id="KW-1185">Reference proteome</keyword>
<comment type="caution">
    <text evidence="2">The sequence shown here is derived from an EMBL/GenBank/DDBJ whole genome shotgun (WGS) entry which is preliminary data.</text>
</comment>
<protein>
    <recommendedName>
        <fullName evidence="4">Calcium signal-modulating cyclophilin ligand</fullName>
    </recommendedName>
</protein>
<dbReference type="PANTHER" id="PTHR15026:SF0">
    <property type="entry name" value="GUIDED ENTRY OF TAIL-ANCHORED PROTEINS FACTOR CAMLG"/>
    <property type="match status" value="1"/>
</dbReference>
<sequence length="216" mass="25132">MSDLESRREARRRKILENSERRLSKISGVEQKSTKSELDGIKLSTAYSDEENTLIKERALVHDGVPHTTNYMSSSSAPELKTIFLNSRLREDDSVSNYQVQFMEHRFRNVKIFLLPAILSVILVLFDCFKIDVKHMYLNKIFIPLLAYEIIEYFVAHSENNSSPSILRSVLLLTNRSRLFTAYLGYLEYLFKIMQDITVYFFVFAVSHGFLSLILL</sequence>
<accession>A0ABQ9JAP2</accession>
<dbReference type="PANTHER" id="PTHR15026">
    <property type="entry name" value="CALCIUM-SIGNAL MODULATING CYCLOPHILIN LIGAND CAML"/>
    <property type="match status" value="1"/>
</dbReference>